<evidence type="ECO:0000256" key="6">
    <source>
        <dbReference type="ARBA" id="ARBA00023014"/>
    </source>
</evidence>
<dbReference type="InterPro" id="IPR001080">
    <property type="entry name" value="3Fe4S_ferredoxin"/>
</dbReference>
<evidence type="ECO:0000256" key="3">
    <source>
        <dbReference type="ARBA" id="ARBA00022723"/>
    </source>
</evidence>
<feature type="domain" description="4Fe-4S ferredoxin-type" evidence="9">
    <location>
        <begin position="1"/>
        <end position="29"/>
    </location>
</feature>
<dbReference type="GO" id="GO:0005506">
    <property type="term" value="F:iron ion binding"/>
    <property type="evidence" value="ECO:0007669"/>
    <property type="project" value="UniProtKB-UniRule"/>
</dbReference>
<evidence type="ECO:0000256" key="8">
    <source>
        <dbReference type="RuleBase" id="RU368020"/>
    </source>
</evidence>
<dbReference type="PATRIC" id="fig|66876.3.peg.5588"/>
<dbReference type="EMBL" id="LGKG01000151">
    <property type="protein sequence ID" value="KPC61142.1"/>
    <property type="molecule type" value="Genomic_DNA"/>
</dbReference>
<evidence type="ECO:0000256" key="4">
    <source>
        <dbReference type="ARBA" id="ARBA00022982"/>
    </source>
</evidence>
<sequence length="74" mass="7526">MDITLHRDRCVGAGMCALTAPGVFDQDDEDGRVVLLDTKPSPAHHAAARLAAGLCPAAAITVTAAREPGSSSTP</sequence>
<keyword evidence="6 8" id="KW-0411">Iron-sulfur</keyword>
<dbReference type="Gene3D" id="3.30.70.20">
    <property type="match status" value="1"/>
</dbReference>
<evidence type="ECO:0000256" key="2">
    <source>
        <dbReference type="ARBA" id="ARBA00022448"/>
    </source>
</evidence>
<proteinExistence type="predicted"/>
<dbReference type="PRINTS" id="PR00352">
    <property type="entry name" value="3FE4SFRDOXIN"/>
</dbReference>
<dbReference type="Proteomes" id="UP000037982">
    <property type="component" value="Unassembled WGS sequence"/>
</dbReference>
<keyword evidence="4 8" id="KW-0249">Electron transport</keyword>
<dbReference type="InterPro" id="IPR051269">
    <property type="entry name" value="Fe-S_cluster_ET"/>
</dbReference>
<keyword evidence="11" id="KW-1185">Reference proteome</keyword>
<organism evidence="10 11">
    <name type="scientific">Streptomyces chattanoogensis</name>
    <dbReference type="NCBI Taxonomy" id="66876"/>
    <lineage>
        <taxon>Bacteria</taxon>
        <taxon>Bacillati</taxon>
        <taxon>Actinomycetota</taxon>
        <taxon>Actinomycetes</taxon>
        <taxon>Kitasatosporales</taxon>
        <taxon>Streptomycetaceae</taxon>
        <taxon>Streptomyces</taxon>
    </lineage>
</organism>
<dbReference type="RefSeq" id="WP_053925919.1">
    <property type="nucleotide sequence ID" value="NZ_LGKG01000151.1"/>
</dbReference>
<keyword evidence="2 8" id="KW-0813">Transport</keyword>
<evidence type="ECO:0000313" key="11">
    <source>
        <dbReference type="Proteomes" id="UP000037982"/>
    </source>
</evidence>
<evidence type="ECO:0000313" key="10">
    <source>
        <dbReference type="EMBL" id="KPC61142.1"/>
    </source>
</evidence>
<evidence type="ECO:0000256" key="7">
    <source>
        <dbReference type="ARBA" id="ARBA00023291"/>
    </source>
</evidence>
<dbReference type="InterPro" id="IPR017896">
    <property type="entry name" value="4Fe4S_Fe-S-bd"/>
</dbReference>
<dbReference type="GO" id="GO:0009055">
    <property type="term" value="F:electron transfer activity"/>
    <property type="evidence" value="ECO:0007669"/>
    <property type="project" value="UniProtKB-UniRule"/>
</dbReference>
<comment type="caution">
    <text evidence="10">The sequence shown here is derived from an EMBL/GenBank/DDBJ whole genome shotgun (WGS) entry which is preliminary data.</text>
</comment>
<evidence type="ECO:0000259" key="9">
    <source>
        <dbReference type="PROSITE" id="PS51379"/>
    </source>
</evidence>
<comment type="function">
    <text evidence="8">Ferredoxins are iron-sulfur proteins that transfer electrons in a wide variety of metabolic reactions.</text>
</comment>
<dbReference type="GO" id="GO:0051538">
    <property type="term" value="F:3 iron, 4 sulfur cluster binding"/>
    <property type="evidence" value="ECO:0007669"/>
    <property type="project" value="UniProtKB-KW"/>
</dbReference>
<dbReference type="PANTHER" id="PTHR36923:SF3">
    <property type="entry name" value="FERREDOXIN"/>
    <property type="match status" value="1"/>
</dbReference>
<keyword evidence="7" id="KW-0003">3Fe-4S</keyword>
<dbReference type="Pfam" id="PF13370">
    <property type="entry name" value="Fer4_13"/>
    <property type="match status" value="1"/>
</dbReference>
<dbReference type="AlphaFoldDB" id="A0A0N0GXP6"/>
<keyword evidence="5 8" id="KW-0408">Iron</keyword>
<dbReference type="PROSITE" id="PS51379">
    <property type="entry name" value="4FE4S_FER_2"/>
    <property type="match status" value="1"/>
</dbReference>
<accession>A0A0N0GXP6</accession>
<gene>
    <name evidence="10" type="ORF">ADL29_25475</name>
</gene>
<evidence type="ECO:0000256" key="5">
    <source>
        <dbReference type="ARBA" id="ARBA00023004"/>
    </source>
</evidence>
<evidence type="ECO:0000256" key="1">
    <source>
        <dbReference type="ARBA" id="ARBA00001927"/>
    </source>
</evidence>
<comment type="cofactor">
    <cofactor evidence="1">
        <name>[3Fe-4S] cluster</name>
        <dbReference type="ChEBI" id="CHEBI:21137"/>
    </cofactor>
</comment>
<protein>
    <recommendedName>
        <fullName evidence="8">Ferredoxin</fullName>
    </recommendedName>
</protein>
<dbReference type="SUPFAM" id="SSF54862">
    <property type="entry name" value="4Fe-4S ferredoxins"/>
    <property type="match status" value="1"/>
</dbReference>
<name>A0A0N0GXP6_9ACTN</name>
<dbReference type="PANTHER" id="PTHR36923">
    <property type="entry name" value="FERREDOXIN"/>
    <property type="match status" value="1"/>
</dbReference>
<reference evidence="11" key="1">
    <citation type="submission" date="2015-07" db="EMBL/GenBank/DDBJ databases">
        <authorList>
            <person name="Ju K.-S."/>
            <person name="Doroghazi J.R."/>
            <person name="Metcalf W.W."/>
        </authorList>
    </citation>
    <scope>NUCLEOTIDE SEQUENCE [LARGE SCALE GENOMIC DNA]</scope>
    <source>
        <strain evidence="11">NRRL ISP-5002</strain>
    </source>
</reference>
<keyword evidence="3 8" id="KW-0479">Metal-binding</keyword>